<protein>
    <submittedName>
        <fullName evidence="1">Uncharacterized protein</fullName>
    </submittedName>
</protein>
<dbReference type="PATRIC" id="fig|1035195.3.peg.506"/>
<dbReference type="EMBL" id="AMEM01000011">
    <property type="protein sequence ID" value="EKX91495.1"/>
    <property type="molecule type" value="Genomic_DNA"/>
</dbReference>
<reference evidence="1 2" key="1">
    <citation type="submission" date="2012-05" db="EMBL/GenBank/DDBJ databases">
        <authorList>
            <person name="Weinstock G."/>
            <person name="Sodergren E."/>
            <person name="Lobos E.A."/>
            <person name="Fulton L."/>
            <person name="Fulton R."/>
            <person name="Courtney L."/>
            <person name="Fronick C."/>
            <person name="O'Laughlin M."/>
            <person name="Godfrey J."/>
            <person name="Wilson R.M."/>
            <person name="Miner T."/>
            <person name="Farmer C."/>
            <person name="Delehaunty K."/>
            <person name="Cordes M."/>
            <person name="Minx P."/>
            <person name="Tomlinson C."/>
            <person name="Chen J."/>
            <person name="Wollam A."/>
            <person name="Pepin K.H."/>
            <person name="Bhonagiri V."/>
            <person name="Zhang X."/>
            <person name="Suruliraj S."/>
            <person name="Warren W."/>
            <person name="Mitreva M."/>
            <person name="Mardis E.R."/>
            <person name="Wilson R.K."/>
        </authorList>
    </citation>
    <scope>NUCLEOTIDE SEQUENCE [LARGE SCALE GENOMIC DNA]</scope>
    <source>
        <strain evidence="1 2">F0235</strain>
    </source>
</reference>
<accession>L1MKC6</accession>
<dbReference type="AlphaFoldDB" id="L1MKC6"/>
<dbReference type="RefSeq" id="WP_006062815.1">
    <property type="nucleotide sequence ID" value="NZ_KB290827.1"/>
</dbReference>
<dbReference type="STRING" id="1035195.HMPREF9997_00565"/>
<gene>
    <name evidence="1" type="ORF">HMPREF9997_00565</name>
</gene>
<dbReference type="OrthoDB" id="3787729at2"/>
<sequence>MSIAEIYSAATLTPSKDEMCAQFSDIAQRLGSYRAVDPAGEVGIEVIDSDFYNKHLHQPTTTYITLN</sequence>
<evidence type="ECO:0000313" key="2">
    <source>
        <dbReference type="Proteomes" id="UP000010445"/>
    </source>
</evidence>
<proteinExistence type="predicted"/>
<evidence type="ECO:0000313" key="1">
    <source>
        <dbReference type="EMBL" id="EKX91495.1"/>
    </source>
</evidence>
<name>L1MKC6_9CORY</name>
<organism evidence="1 2">
    <name type="scientific">Corynebacterium durum F0235</name>
    <dbReference type="NCBI Taxonomy" id="1035195"/>
    <lineage>
        <taxon>Bacteria</taxon>
        <taxon>Bacillati</taxon>
        <taxon>Actinomycetota</taxon>
        <taxon>Actinomycetes</taxon>
        <taxon>Mycobacteriales</taxon>
        <taxon>Corynebacteriaceae</taxon>
        <taxon>Corynebacterium</taxon>
    </lineage>
</organism>
<keyword evidence="2" id="KW-1185">Reference proteome</keyword>
<dbReference type="Proteomes" id="UP000010445">
    <property type="component" value="Unassembled WGS sequence"/>
</dbReference>
<dbReference type="HOGENOM" id="CLU_2805142_0_0_11"/>
<comment type="caution">
    <text evidence="1">The sequence shown here is derived from an EMBL/GenBank/DDBJ whole genome shotgun (WGS) entry which is preliminary data.</text>
</comment>